<proteinExistence type="predicted"/>
<sequence>MRREADIIQPRRLVLLGTVVLQRDRSLDRVVLREHR</sequence>
<dbReference type="Proteomes" id="UP000054683">
    <property type="component" value="Unassembled WGS sequence"/>
</dbReference>
<dbReference type="EMBL" id="FCOK02000072">
    <property type="protein sequence ID" value="SAL64167.1"/>
    <property type="molecule type" value="Genomic_DNA"/>
</dbReference>
<reference evidence="1 2" key="1">
    <citation type="submission" date="2016-01" db="EMBL/GenBank/DDBJ databases">
        <authorList>
            <person name="Oliw E.H."/>
        </authorList>
    </citation>
    <scope>NUCLEOTIDE SEQUENCE [LARGE SCALE GENOMIC DNA]</scope>
    <source>
        <strain evidence="1">LMG 27134</strain>
    </source>
</reference>
<organism evidence="1 2">
    <name type="scientific">Caballeronia udeis</name>
    <dbReference type="NCBI Taxonomy" id="1232866"/>
    <lineage>
        <taxon>Bacteria</taxon>
        <taxon>Pseudomonadati</taxon>
        <taxon>Pseudomonadota</taxon>
        <taxon>Betaproteobacteria</taxon>
        <taxon>Burkholderiales</taxon>
        <taxon>Burkholderiaceae</taxon>
        <taxon>Caballeronia</taxon>
    </lineage>
</organism>
<evidence type="ECO:0000313" key="1">
    <source>
        <dbReference type="EMBL" id="SAL64167.1"/>
    </source>
</evidence>
<protein>
    <submittedName>
        <fullName evidence="1">Uncharacterized protein</fullName>
    </submittedName>
</protein>
<gene>
    <name evidence="1" type="ORF">AWB69_07215</name>
</gene>
<dbReference type="AlphaFoldDB" id="A0A158J5M6"/>
<evidence type="ECO:0000313" key="2">
    <source>
        <dbReference type="Proteomes" id="UP000054683"/>
    </source>
</evidence>
<name>A0A158J5M6_9BURK</name>
<accession>A0A158J5M6</accession>